<organism evidence="2 3">
    <name type="scientific">Dreissena polymorpha</name>
    <name type="common">Zebra mussel</name>
    <name type="synonym">Mytilus polymorpha</name>
    <dbReference type="NCBI Taxonomy" id="45954"/>
    <lineage>
        <taxon>Eukaryota</taxon>
        <taxon>Metazoa</taxon>
        <taxon>Spiralia</taxon>
        <taxon>Lophotrochozoa</taxon>
        <taxon>Mollusca</taxon>
        <taxon>Bivalvia</taxon>
        <taxon>Autobranchia</taxon>
        <taxon>Heteroconchia</taxon>
        <taxon>Euheterodonta</taxon>
        <taxon>Imparidentia</taxon>
        <taxon>Neoheterodontei</taxon>
        <taxon>Myida</taxon>
        <taxon>Dreissenoidea</taxon>
        <taxon>Dreissenidae</taxon>
        <taxon>Dreissena</taxon>
    </lineage>
</organism>
<sequence length="74" mass="8459">MNRVEIENRSDNQRTVIARRSHDIRFIERVSTKVKVFSRANTSAGDRLISGGPPHDDRRPPDGARCDTRPMNPM</sequence>
<dbReference type="Proteomes" id="UP000828390">
    <property type="component" value="Unassembled WGS sequence"/>
</dbReference>
<protein>
    <submittedName>
        <fullName evidence="2">Uncharacterized protein</fullName>
    </submittedName>
</protein>
<feature type="compositionally biased region" description="Basic and acidic residues" evidence="1">
    <location>
        <begin position="54"/>
        <end position="68"/>
    </location>
</feature>
<evidence type="ECO:0000313" key="3">
    <source>
        <dbReference type="Proteomes" id="UP000828390"/>
    </source>
</evidence>
<dbReference type="EMBL" id="JAIWYP010000005">
    <property type="protein sequence ID" value="KAH3820392.1"/>
    <property type="molecule type" value="Genomic_DNA"/>
</dbReference>
<evidence type="ECO:0000313" key="2">
    <source>
        <dbReference type="EMBL" id="KAH3820392.1"/>
    </source>
</evidence>
<feature type="region of interest" description="Disordered" evidence="1">
    <location>
        <begin position="40"/>
        <end position="74"/>
    </location>
</feature>
<name>A0A9D4GP35_DREPO</name>
<comment type="caution">
    <text evidence="2">The sequence shown here is derived from an EMBL/GenBank/DDBJ whole genome shotgun (WGS) entry which is preliminary data.</text>
</comment>
<evidence type="ECO:0000256" key="1">
    <source>
        <dbReference type="SAM" id="MobiDB-lite"/>
    </source>
</evidence>
<accession>A0A9D4GP35</accession>
<dbReference type="AlphaFoldDB" id="A0A9D4GP35"/>
<reference evidence="2" key="2">
    <citation type="submission" date="2020-11" db="EMBL/GenBank/DDBJ databases">
        <authorList>
            <person name="McCartney M.A."/>
            <person name="Auch B."/>
            <person name="Kono T."/>
            <person name="Mallez S."/>
            <person name="Becker A."/>
            <person name="Gohl D.M."/>
            <person name="Silverstein K.A.T."/>
            <person name="Koren S."/>
            <person name="Bechman K.B."/>
            <person name="Herman A."/>
            <person name="Abrahante J.E."/>
            <person name="Garbe J."/>
        </authorList>
    </citation>
    <scope>NUCLEOTIDE SEQUENCE</scope>
    <source>
        <strain evidence="2">Duluth1</strain>
        <tissue evidence="2">Whole animal</tissue>
    </source>
</reference>
<proteinExistence type="predicted"/>
<reference evidence="2" key="1">
    <citation type="journal article" date="2019" name="bioRxiv">
        <title>The Genome of the Zebra Mussel, Dreissena polymorpha: A Resource for Invasive Species Research.</title>
        <authorList>
            <person name="McCartney M.A."/>
            <person name="Auch B."/>
            <person name="Kono T."/>
            <person name="Mallez S."/>
            <person name="Zhang Y."/>
            <person name="Obille A."/>
            <person name="Becker A."/>
            <person name="Abrahante J.E."/>
            <person name="Garbe J."/>
            <person name="Badalamenti J.P."/>
            <person name="Herman A."/>
            <person name="Mangelson H."/>
            <person name="Liachko I."/>
            <person name="Sullivan S."/>
            <person name="Sone E.D."/>
            <person name="Koren S."/>
            <person name="Silverstein K.A.T."/>
            <person name="Beckman K.B."/>
            <person name="Gohl D.M."/>
        </authorList>
    </citation>
    <scope>NUCLEOTIDE SEQUENCE</scope>
    <source>
        <strain evidence="2">Duluth1</strain>
        <tissue evidence="2">Whole animal</tissue>
    </source>
</reference>
<keyword evidence="3" id="KW-1185">Reference proteome</keyword>
<gene>
    <name evidence="2" type="ORF">DPMN_122138</name>
</gene>